<dbReference type="eggNOG" id="arCOG00230">
    <property type="taxonomic scope" value="Archaea"/>
</dbReference>
<proteinExistence type="predicted"/>
<feature type="domain" description="PBP" evidence="2">
    <location>
        <begin position="120"/>
        <end position="270"/>
    </location>
</feature>
<reference evidence="3 4" key="1">
    <citation type="journal article" date="2012" name="J. Bacteriol.">
        <title>Complete genome sequence of strain 1860, a crenarchaeon of the genus pyrobaculum able to grow with various electron acceptors.</title>
        <authorList>
            <person name="Mardanov A.V."/>
            <person name="Gumerov V.M."/>
            <person name="Slobodkina G.B."/>
            <person name="Beletsky A.V."/>
            <person name="Bonch-Osmolovskaya E.A."/>
            <person name="Ravin N.V."/>
            <person name="Skryabin K.G."/>
        </authorList>
    </citation>
    <scope>NUCLEOTIDE SEQUENCE [LARGE SCALE GENOMIC DNA]</scope>
    <source>
        <strain evidence="3 4">1860</strain>
    </source>
</reference>
<dbReference type="InterPro" id="IPR024370">
    <property type="entry name" value="PBP_domain"/>
</dbReference>
<dbReference type="RefSeq" id="WP_014288186.1">
    <property type="nucleotide sequence ID" value="NC_016645.1"/>
</dbReference>
<feature type="domain" description="HTH lysR-type" evidence="1">
    <location>
        <begin position="21"/>
        <end position="78"/>
    </location>
</feature>
<evidence type="ECO:0000259" key="2">
    <source>
        <dbReference type="Pfam" id="PF12727"/>
    </source>
</evidence>
<dbReference type="InterPro" id="IPR036390">
    <property type="entry name" value="WH_DNA-bd_sf"/>
</dbReference>
<dbReference type="GeneID" id="11595176"/>
<protein>
    <submittedName>
        <fullName evidence="3">Transcriptional regulator of molybdate metabolism, LysR family</fullName>
    </submittedName>
</protein>
<dbReference type="PANTHER" id="PTHR30432:SF1">
    <property type="entry name" value="DNA-BINDING TRANSCRIPTIONAL DUAL REGULATOR MODE"/>
    <property type="match status" value="1"/>
</dbReference>
<dbReference type="STRING" id="1104324.P186_0917"/>
<dbReference type="HOGENOM" id="CLU_064037_1_0_2"/>
<dbReference type="PANTHER" id="PTHR30432">
    <property type="entry name" value="TRANSCRIPTIONAL REGULATOR MODE"/>
    <property type="match status" value="1"/>
</dbReference>
<dbReference type="Gene3D" id="1.10.10.10">
    <property type="entry name" value="Winged helix-like DNA-binding domain superfamily/Winged helix DNA-binding domain"/>
    <property type="match status" value="1"/>
</dbReference>
<dbReference type="Gene3D" id="3.40.190.10">
    <property type="entry name" value="Periplasmic binding protein-like II"/>
    <property type="match status" value="1"/>
</dbReference>
<dbReference type="KEGG" id="pyr:P186_0917"/>
<dbReference type="Pfam" id="PF00126">
    <property type="entry name" value="HTH_1"/>
    <property type="match status" value="1"/>
</dbReference>
<dbReference type="AlphaFoldDB" id="G7VB48"/>
<dbReference type="EMBL" id="CP003098">
    <property type="protein sequence ID" value="AET32358.1"/>
    <property type="molecule type" value="Genomic_DNA"/>
</dbReference>
<dbReference type="OrthoDB" id="31371at2157"/>
<dbReference type="InterPro" id="IPR036388">
    <property type="entry name" value="WH-like_DNA-bd_sf"/>
</dbReference>
<dbReference type="InterPro" id="IPR000847">
    <property type="entry name" value="LysR_HTH_N"/>
</dbReference>
<gene>
    <name evidence="3" type="ORF">P186_0917</name>
</gene>
<dbReference type="InterPro" id="IPR051815">
    <property type="entry name" value="Molybdate_resp_trans_reg"/>
</dbReference>
<sequence length="299" mass="32445">MEFRADLKLVVGGGELGADFFRCLLAVDLWGSIKGAAERLGVPYSSVWNKIARGERLLGARLVAASRRGGARLTEEGRRVLRLYLAEAGRRGIVLGLSDFIYAGSHDPVVEGALGGGEAYFVGSMQGLLLVASGLAHFGGVHLGDNWGFVSRYAPHLCLVAGFTREVGVASRRPIKRLPELRGLRIVNRPPGAGTRVHIDRLLAELGVAPWEVPGYWDVAATHEEAARRVAEGSADYTVTVRHAAERHGLYFYKLGVENFDFVCRREACGRVAGFVKSLRLPRGYGEAEGFGEVRCAWG</sequence>
<dbReference type="SUPFAM" id="SSF53850">
    <property type="entry name" value="Periplasmic binding protein-like II"/>
    <property type="match status" value="1"/>
</dbReference>
<evidence type="ECO:0000313" key="3">
    <source>
        <dbReference type="EMBL" id="AET32358.1"/>
    </source>
</evidence>
<dbReference type="Proteomes" id="UP000005867">
    <property type="component" value="Chromosome"/>
</dbReference>
<dbReference type="SUPFAM" id="SSF46785">
    <property type="entry name" value="Winged helix' DNA-binding domain"/>
    <property type="match status" value="1"/>
</dbReference>
<accession>G7VB48</accession>
<name>G7VB48_9CREN</name>
<evidence type="ECO:0000313" key="4">
    <source>
        <dbReference type="Proteomes" id="UP000005867"/>
    </source>
</evidence>
<evidence type="ECO:0000259" key="1">
    <source>
        <dbReference type="Pfam" id="PF00126"/>
    </source>
</evidence>
<dbReference type="GO" id="GO:0003700">
    <property type="term" value="F:DNA-binding transcription factor activity"/>
    <property type="evidence" value="ECO:0007669"/>
    <property type="project" value="InterPro"/>
</dbReference>
<keyword evidence="4" id="KW-1185">Reference proteome</keyword>
<organism evidence="3 4">
    <name type="scientific">Pyrobaculum ferrireducens</name>
    <dbReference type="NCBI Taxonomy" id="1104324"/>
    <lineage>
        <taxon>Archaea</taxon>
        <taxon>Thermoproteota</taxon>
        <taxon>Thermoprotei</taxon>
        <taxon>Thermoproteales</taxon>
        <taxon>Thermoproteaceae</taxon>
        <taxon>Pyrobaculum</taxon>
    </lineage>
</organism>
<dbReference type="Pfam" id="PF12727">
    <property type="entry name" value="PBP_like"/>
    <property type="match status" value="1"/>
</dbReference>
<dbReference type="BioCyc" id="PSP1104324:GJSN-897-MONOMER"/>